<comment type="cofactor">
    <cofactor evidence="8">
        <name>Mn(2+)</name>
        <dbReference type="ChEBI" id="CHEBI:29035"/>
    </cofactor>
    <cofactor evidence="8">
        <name>Mg(2+)</name>
        <dbReference type="ChEBI" id="CHEBI:18420"/>
    </cofactor>
    <text evidence="8">Manganese or magnesium. Binds 1 divalent metal ion per monomer in the absence of substrate. May bind a second metal ion after substrate binding.</text>
</comment>
<dbReference type="InterPro" id="IPR004649">
    <property type="entry name" value="RNase_H2_suA"/>
</dbReference>
<comment type="function">
    <text evidence="9">Endonuclease that specifically degrades the RNA of RNA-DNA hybrids.</text>
</comment>
<dbReference type="NCBIfam" id="TIGR00729">
    <property type="entry name" value="ribonuclease HII"/>
    <property type="match status" value="1"/>
</dbReference>
<dbReference type="EMBL" id="LFZO01000016">
    <property type="protein sequence ID" value="KXT17690.1"/>
    <property type="molecule type" value="Genomic_DNA"/>
</dbReference>
<evidence type="ECO:0000256" key="5">
    <source>
        <dbReference type="ARBA" id="ARBA00022723"/>
    </source>
</evidence>
<gene>
    <name evidence="12" type="ORF">AC579_9016</name>
</gene>
<comment type="catalytic activity">
    <reaction evidence="1 8 9">
        <text>Endonucleolytic cleavage to 5'-phosphomonoester.</text>
        <dbReference type="EC" id="3.1.26.4"/>
    </reaction>
</comment>
<evidence type="ECO:0000259" key="11">
    <source>
        <dbReference type="PROSITE" id="PS51975"/>
    </source>
</evidence>
<dbReference type="EC" id="3.1.26.4" evidence="9"/>
<feature type="binding site" evidence="8">
    <location>
        <position position="182"/>
    </location>
    <ligand>
        <name>a divalent metal cation</name>
        <dbReference type="ChEBI" id="CHEBI:60240"/>
    </ligand>
</feature>
<protein>
    <recommendedName>
        <fullName evidence="9">Ribonuclease</fullName>
        <ecNumber evidence="9">3.1.26.4</ecNumber>
    </recommendedName>
</protein>
<evidence type="ECO:0000256" key="3">
    <source>
        <dbReference type="ARBA" id="ARBA00007058"/>
    </source>
</evidence>
<keyword evidence="13" id="KW-1185">Reference proteome</keyword>
<dbReference type="InterPro" id="IPR024567">
    <property type="entry name" value="RNase_HII/HIII_dom"/>
</dbReference>
<evidence type="ECO:0000256" key="7">
    <source>
        <dbReference type="ARBA" id="ARBA00022801"/>
    </source>
</evidence>
<evidence type="ECO:0000313" key="13">
    <source>
        <dbReference type="Proteomes" id="UP000073492"/>
    </source>
</evidence>
<feature type="region of interest" description="Disordered" evidence="10">
    <location>
        <begin position="380"/>
        <end position="461"/>
    </location>
</feature>
<evidence type="ECO:0000256" key="4">
    <source>
        <dbReference type="ARBA" id="ARBA00022722"/>
    </source>
</evidence>
<dbReference type="FunFam" id="3.30.420.10:FF:000016">
    <property type="entry name" value="Ribonuclease"/>
    <property type="match status" value="1"/>
</dbReference>
<dbReference type="STRING" id="113226.A0A139ISU0"/>
<dbReference type="PANTHER" id="PTHR10954:SF7">
    <property type="entry name" value="RIBONUCLEASE H2 SUBUNIT A"/>
    <property type="match status" value="1"/>
</dbReference>
<dbReference type="AlphaFoldDB" id="A0A139ISU0"/>
<evidence type="ECO:0000313" key="12">
    <source>
        <dbReference type="EMBL" id="KXT17690.1"/>
    </source>
</evidence>
<dbReference type="PANTHER" id="PTHR10954">
    <property type="entry name" value="RIBONUCLEASE H2 SUBUNIT A"/>
    <property type="match status" value="1"/>
</dbReference>
<feature type="domain" description="RNase H type-2" evidence="11">
    <location>
        <begin position="61"/>
        <end position="293"/>
    </location>
</feature>
<dbReference type="GO" id="GO:0043137">
    <property type="term" value="P:DNA replication, removal of RNA primer"/>
    <property type="evidence" value="ECO:0007669"/>
    <property type="project" value="TreeGrafter"/>
</dbReference>
<dbReference type="GO" id="GO:0032299">
    <property type="term" value="C:ribonuclease H2 complex"/>
    <property type="evidence" value="ECO:0007669"/>
    <property type="project" value="TreeGrafter"/>
</dbReference>
<sequence>MGQPMDEVMEDAPDSQHVALETPAADVFIPPSIHKAKVLSGHSYTHLSAIPPTIKDDMTTECVLGVDEAGRGPVLGPMVYALYYLPTTLHTSLLADTHKFDDSKVLTPAVRSELMEKICTADSDLYRHCGWATRSLSAKDISSAMLRPNGVYNLNNQAMDATIDLIQQVLDSGVNVREVYIDTIGKPEVYQKKLEKIFPALNITVAKKADSLYPCVSAASVCAKVTRDAALEVLYTAFAGADATTEMEWGSGYPSDARCSNWLKSNMDPVFGWGNECRFSWGTAKEMLEAKGAPCRVDWPDGDTATDNLKLTSFLLGADEDKEDELATWFGRRSILETAHAASHMNMHRTSRFRALLPGPWSASVADFMEWSPEQADYHYSDHRFNDPTEETASGYHDQEKTSTAEDRSQAKQSRLASYTYTSSASTRNAKSRSADSKVQHWLENVEDDEANQSGHHYGGE</sequence>
<comment type="cofactor">
    <cofactor evidence="2">
        <name>Mg(2+)</name>
        <dbReference type="ChEBI" id="CHEBI:18420"/>
    </cofactor>
</comment>
<evidence type="ECO:0000256" key="8">
    <source>
        <dbReference type="PROSITE-ProRule" id="PRU01319"/>
    </source>
</evidence>
<dbReference type="GO" id="GO:0006298">
    <property type="term" value="P:mismatch repair"/>
    <property type="evidence" value="ECO:0007669"/>
    <property type="project" value="TreeGrafter"/>
</dbReference>
<reference evidence="12 13" key="1">
    <citation type="submission" date="2015-07" db="EMBL/GenBank/DDBJ databases">
        <title>Comparative genomics of the Sigatoka disease complex on banana suggests a link between parallel evolutionary changes in Pseudocercospora fijiensis and Pseudocercospora eumusae and increased virulence on the banana host.</title>
        <authorList>
            <person name="Chang T.-C."/>
            <person name="Salvucci A."/>
            <person name="Crous P.W."/>
            <person name="Stergiopoulos I."/>
        </authorList>
    </citation>
    <scope>NUCLEOTIDE SEQUENCE [LARGE SCALE GENOMIC DNA]</scope>
    <source>
        <strain evidence="12 13">CBS 116634</strain>
    </source>
</reference>
<dbReference type="CDD" id="cd07181">
    <property type="entry name" value="RNase_HII_eukaryota_like"/>
    <property type="match status" value="1"/>
</dbReference>
<dbReference type="InterPro" id="IPR036397">
    <property type="entry name" value="RNaseH_sf"/>
</dbReference>
<dbReference type="Proteomes" id="UP000073492">
    <property type="component" value="Unassembled WGS sequence"/>
</dbReference>
<evidence type="ECO:0000256" key="10">
    <source>
        <dbReference type="SAM" id="MobiDB-lite"/>
    </source>
</evidence>
<feature type="compositionally biased region" description="Low complexity" evidence="10">
    <location>
        <begin position="417"/>
        <end position="427"/>
    </location>
</feature>
<name>A0A139ISU0_9PEZI</name>
<comment type="similarity">
    <text evidence="3">Belongs to the RNase HII family. Eukaryotic subfamily.</text>
</comment>
<dbReference type="Gene3D" id="1.10.10.460">
    <property type="entry name" value="Ribonuclease hii. Domain 2"/>
    <property type="match status" value="1"/>
</dbReference>
<keyword evidence="7 8" id="KW-0378">Hydrolase</keyword>
<dbReference type="FunFam" id="1.10.10.460:FF:000001">
    <property type="entry name" value="Ribonuclease"/>
    <property type="match status" value="1"/>
</dbReference>
<dbReference type="Gene3D" id="3.30.420.10">
    <property type="entry name" value="Ribonuclease H-like superfamily/Ribonuclease H"/>
    <property type="match status" value="1"/>
</dbReference>
<evidence type="ECO:0000256" key="6">
    <source>
        <dbReference type="ARBA" id="ARBA00022759"/>
    </source>
</evidence>
<keyword evidence="5 8" id="KW-0479">Metal-binding</keyword>
<dbReference type="PROSITE" id="PS51975">
    <property type="entry name" value="RNASE_H_2"/>
    <property type="match status" value="1"/>
</dbReference>
<accession>A0A139ISU0</accession>
<dbReference type="InterPro" id="IPR012337">
    <property type="entry name" value="RNaseH-like_sf"/>
</dbReference>
<dbReference type="InterPro" id="IPR023160">
    <property type="entry name" value="RNase_HII_hlx-loop-hlx_cap_dom"/>
</dbReference>
<organism evidence="12 13">
    <name type="scientific">Pseudocercospora musae</name>
    <dbReference type="NCBI Taxonomy" id="113226"/>
    <lineage>
        <taxon>Eukaryota</taxon>
        <taxon>Fungi</taxon>
        <taxon>Dikarya</taxon>
        <taxon>Ascomycota</taxon>
        <taxon>Pezizomycotina</taxon>
        <taxon>Dothideomycetes</taxon>
        <taxon>Dothideomycetidae</taxon>
        <taxon>Mycosphaerellales</taxon>
        <taxon>Mycosphaerellaceae</taxon>
        <taxon>Pseudocercospora</taxon>
    </lineage>
</organism>
<dbReference type="SUPFAM" id="SSF53098">
    <property type="entry name" value="Ribonuclease H-like"/>
    <property type="match status" value="1"/>
</dbReference>
<dbReference type="GO" id="GO:0046872">
    <property type="term" value="F:metal ion binding"/>
    <property type="evidence" value="ECO:0007669"/>
    <property type="project" value="UniProtKB-KW"/>
</dbReference>
<dbReference type="GO" id="GO:0003723">
    <property type="term" value="F:RNA binding"/>
    <property type="evidence" value="ECO:0007669"/>
    <property type="project" value="UniProtKB-UniRule"/>
</dbReference>
<dbReference type="GO" id="GO:0004523">
    <property type="term" value="F:RNA-DNA hybrid ribonuclease activity"/>
    <property type="evidence" value="ECO:0007669"/>
    <property type="project" value="UniProtKB-UniRule"/>
</dbReference>
<feature type="binding site" evidence="8">
    <location>
        <position position="67"/>
    </location>
    <ligand>
        <name>a divalent metal cation</name>
        <dbReference type="ChEBI" id="CHEBI:60240"/>
    </ligand>
</feature>
<feature type="compositionally biased region" description="Basic and acidic residues" evidence="10">
    <location>
        <begin position="397"/>
        <end position="410"/>
    </location>
</feature>
<dbReference type="Pfam" id="PF01351">
    <property type="entry name" value="RNase_HII"/>
    <property type="match status" value="1"/>
</dbReference>
<dbReference type="OrthoDB" id="7462577at2759"/>
<feature type="binding site" evidence="8">
    <location>
        <position position="68"/>
    </location>
    <ligand>
        <name>a divalent metal cation</name>
        <dbReference type="ChEBI" id="CHEBI:60240"/>
    </ligand>
</feature>
<proteinExistence type="inferred from homology"/>
<keyword evidence="4 8" id="KW-0540">Nuclease</keyword>
<dbReference type="InterPro" id="IPR001352">
    <property type="entry name" value="RNase_HII/HIII"/>
</dbReference>
<evidence type="ECO:0000256" key="2">
    <source>
        <dbReference type="ARBA" id="ARBA00001946"/>
    </source>
</evidence>
<evidence type="ECO:0000256" key="1">
    <source>
        <dbReference type="ARBA" id="ARBA00000077"/>
    </source>
</evidence>
<comment type="caution">
    <text evidence="12">The sequence shown here is derived from an EMBL/GenBank/DDBJ whole genome shotgun (WGS) entry which is preliminary data.</text>
</comment>
<evidence type="ECO:0000256" key="9">
    <source>
        <dbReference type="RuleBase" id="RU003515"/>
    </source>
</evidence>
<keyword evidence="6 8" id="KW-0255">Endonuclease</keyword>